<evidence type="ECO:0000256" key="4">
    <source>
        <dbReference type="ARBA" id="ARBA00007947"/>
    </source>
</evidence>
<comment type="similarity">
    <text evidence="4">In the N-terminal section; belongs to the N-acetylglucosamine-1-phosphate uridyltransferase family.</text>
</comment>
<evidence type="ECO:0000256" key="10">
    <source>
        <dbReference type="ARBA" id="ARBA00023268"/>
    </source>
</evidence>
<dbReference type="NCBIfam" id="TIGR03992">
    <property type="entry name" value="Arch_glmU"/>
    <property type="match status" value="1"/>
</dbReference>
<evidence type="ECO:0000256" key="11">
    <source>
        <dbReference type="ARBA" id="ARBA00023315"/>
    </source>
</evidence>
<protein>
    <recommendedName>
        <fullName evidence="7">Bifunctional protein GlmU</fullName>
        <ecNumber evidence="5">2.3.1.157</ecNumber>
        <ecNumber evidence="6">2.7.7.23</ecNumber>
    </recommendedName>
</protein>
<dbReference type="InterPro" id="IPR011004">
    <property type="entry name" value="Trimer_LpxA-like_sf"/>
</dbReference>
<reference evidence="16 17" key="1">
    <citation type="submission" date="2018-02" db="EMBL/GenBank/DDBJ databases">
        <title>Subsurface microbial communities from deep shales in Ohio and West Virginia, USA.</title>
        <authorList>
            <person name="Wrighton K."/>
        </authorList>
    </citation>
    <scope>NUCLEOTIDE SEQUENCE [LARGE SCALE GENOMIC DNA]</scope>
    <source>
        <strain evidence="16 17">DSM 10369</strain>
    </source>
</reference>
<evidence type="ECO:0000259" key="14">
    <source>
        <dbReference type="Pfam" id="PF00483"/>
    </source>
</evidence>
<dbReference type="SUPFAM" id="SSF51161">
    <property type="entry name" value="Trimeric LpxA-like enzymes"/>
    <property type="match status" value="1"/>
</dbReference>
<dbReference type="InterPro" id="IPR005835">
    <property type="entry name" value="NTP_transferase_dom"/>
</dbReference>
<keyword evidence="8 16" id="KW-0808">Transferase</keyword>
<dbReference type="InterPro" id="IPR029044">
    <property type="entry name" value="Nucleotide-diphossugar_trans"/>
</dbReference>
<dbReference type="UniPathway" id="UPA00113">
    <property type="reaction ID" value="UER00532"/>
</dbReference>
<sequence>MRPLTDRRPKVMLPIGNKPILEHIIDEAVDAGIREFVIVTGYMENCIKDYFADGSQKGVSIDYVLQEERNGTGHAIGCAEKYVDDRFIVLNGDMLISSVQIKNLIDRVEDAVLTVKDVDEPCNFGVICTAGDKVSRIVEKPEKPPTNLANAGIYLFPQSIFDYIHKTPESPRGEIEITDSIQMLIDSGAIVGYEVFRDAWIDIGRPWDLLAANKHVLSGLAGNIEAEVEPNATLQGEVVVGEDTVIRNGAYIIGPVVIGKNCDIGPNCFIRPSTAIGDNVRIGNAVEIKNCVVMDNTNIGHLSYVGDSVIGQDCNFGAGTKVANLRHDGRTIRVMVKGKKVDSGRRKLGVIMGDDVHTGVNTCINVGCVLKTGRCTGLGEVVK</sequence>
<name>A0A314ZQW2_9EURY</name>
<feature type="domain" description="Nucleotidyl transferase" evidence="14">
    <location>
        <begin position="1"/>
        <end position="217"/>
    </location>
</feature>
<dbReference type="AlphaFoldDB" id="A0A314ZQW2"/>
<evidence type="ECO:0000259" key="15">
    <source>
        <dbReference type="Pfam" id="PF25087"/>
    </source>
</evidence>
<organism evidence="16 17">
    <name type="scientific">Methanohalophilus euhalobius</name>
    <dbReference type="NCBI Taxonomy" id="51203"/>
    <lineage>
        <taxon>Archaea</taxon>
        <taxon>Methanobacteriati</taxon>
        <taxon>Methanobacteriota</taxon>
        <taxon>Stenosarchaea group</taxon>
        <taxon>Methanomicrobia</taxon>
        <taxon>Methanosarcinales</taxon>
        <taxon>Methanosarcinaceae</taxon>
        <taxon>Methanohalophilus</taxon>
    </lineage>
</organism>
<comment type="catalytic activity">
    <reaction evidence="13">
        <text>N-acetyl-alpha-D-glucosamine 1-phosphate + UTP + H(+) = UDP-N-acetyl-alpha-D-glucosamine + diphosphate</text>
        <dbReference type="Rhea" id="RHEA:13509"/>
        <dbReference type="ChEBI" id="CHEBI:15378"/>
        <dbReference type="ChEBI" id="CHEBI:33019"/>
        <dbReference type="ChEBI" id="CHEBI:46398"/>
        <dbReference type="ChEBI" id="CHEBI:57705"/>
        <dbReference type="ChEBI" id="CHEBI:57776"/>
        <dbReference type="EC" id="2.7.7.23"/>
    </reaction>
</comment>
<dbReference type="EC" id="2.3.1.157" evidence="5"/>
<evidence type="ECO:0000256" key="12">
    <source>
        <dbReference type="ARBA" id="ARBA00048247"/>
    </source>
</evidence>
<dbReference type="InterPro" id="IPR056729">
    <property type="entry name" value="GMPPB_C"/>
</dbReference>
<feature type="domain" description="Mannose-1-phosphate guanyltransferase C-terminal" evidence="15">
    <location>
        <begin position="252"/>
        <end position="370"/>
    </location>
</feature>
<dbReference type="GO" id="GO:0003977">
    <property type="term" value="F:UDP-N-acetylglucosamine diphosphorylase activity"/>
    <property type="evidence" value="ECO:0007669"/>
    <property type="project" value="UniProtKB-EC"/>
</dbReference>
<dbReference type="CDD" id="cd05636">
    <property type="entry name" value="LbH_G1P_TT_C_like"/>
    <property type="match status" value="1"/>
</dbReference>
<dbReference type="InterPro" id="IPR023915">
    <property type="entry name" value="Bifunctiontional_GlmU_arc-type"/>
</dbReference>
<dbReference type="GO" id="GO:0006048">
    <property type="term" value="P:UDP-N-acetylglucosamine biosynthetic process"/>
    <property type="evidence" value="ECO:0007669"/>
    <property type="project" value="UniProtKB-UniPathway"/>
</dbReference>
<evidence type="ECO:0000256" key="7">
    <source>
        <dbReference type="ARBA" id="ARBA00013414"/>
    </source>
</evidence>
<evidence type="ECO:0000256" key="1">
    <source>
        <dbReference type="ARBA" id="ARBA00005166"/>
    </source>
</evidence>
<dbReference type="EC" id="2.7.7.23" evidence="6"/>
<accession>A0A314ZQW2</accession>
<comment type="similarity">
    <text evidence="3">In the C-terminal section; belongs to the transferase hexapeptide repeat family.</text>
</comment>
<keyword evidence="11" id="KW-0012">Acyltransferase</keyword>
<dbReference type="Gene3D" id="3.90.550.10">
    <property type="entry name" value="Spore Coat Polysaccharide Biosynthesis Protein SpsA, Chain A"/>
    <property type="match status" value="1"/>
</dbReference>
<evidence type="ECO:0000256" key="3">
    <source>
        <dbReference type="ARBA" id="ARBA00007707"/>
    </source>
</evidence>
<dbReference type="GO" id="GO:0019134">
    <property type="term" value="F:glucosamine-1-phosphate N-acetyltransferase activity"/>
    <property type="evidence" value="ECO:0007669"/>
    <property type="project" value="UniProtKB-EC"/>
</dbReference>
<dbReference type="EMBL" id="PVBU01000008">
    <property type="protein sequence ID" value="PQV42149.1"/>
    <property type="molecule type" value="Genomic_DNA"/>
</dbReference>
<evidence type="ECO:0000256" key="5">
    <source>
        <dbReference type="ARBA" id="ARBA00012225"/>
    </source>
</evidence>
<gene>
    <name evidence="16" type="ORF">B0H22_10816</name>
</gene>
<dbReference type="PANTHER" id="PTHR43584:SF8">
    <property type="entry name" value="N-ACETYLMURAMATE ALPHA-1-PHOSPHATE URIDYLYLTRANSFERASE"/>
    <property type="match status" value="1"/>
</dbReference>
<evidence type="ECO:0000256" key="9">
    <source>
        <dbReference type="ARBA" id="ARBA00022695"/>
    </source>
</evidence>
<comment type="catalytic activity">
    <reaction evidence="12">
        <text>alpha-D-glucosamine 1-phosphate + acetyl-CoA = N-acetyl-alpha-D-glucosamine 1-phosphate + CoA + H(+)</text>
        <dbReference type="Rhea" id="RHEA:13725"/>
        <dbReference type="ChEBI" id="CHEBI:15378"/>
        <dbReference type="ChEBI" id="CHEBI:57287"/>
        <dbReference type="ChEBI" id="CHEBI:57288"/>
        <dbReference type="ChEBI" id="CHEBI:57776"/>
        <dbReference type="ChEBI" id="CHEBI:58516"/>
        <dbReference type="EC" id="2.3.1.157"/>
    </reaction>
</comment>
<comment type="caution">
    <text evidence="16">The sequence shown here is derived from an EMBL/GenBank/DDBJ whole genome shotgun (WGS) entry which is preliminary data.</text>
</comment>
<dbReference type="Pfam" id="PF25087">
    <property type="entry name" value="GMPPB_C"/>
    <property type="match status" value="1"/>
</dbReference>
<dbReference type="InterPro" id="IPR050065">
    <property type="entry name" value="GlmU-like"/>
</dbReference>
<comment type="pathway">
    <text evidence="2">Nucleotide-sugar biosynthesis; UDP-N-acetyl-alpha-D-glucosamine biosynthesis; UDP-N-acetyl-alpha-D-glucosamine from N-acetyl-alpha-D-glucosamine 1-phosphate: step 1/1.</text>
</comment>
<evidence type="ECO:0000256" key="8">
    <source>
        <dbReference type="ARBA" id="ARBA00022679"/>
    </source>
</evidence>
<dbReference type="SUPFAM" id="SSF53448">
    <property type="entry name" value="Nucleotide-diphospho-sugar transferases"/>
    <property type="match status" value="1"/>
</dbReference>
<dbReference type="Pfam" id="PF00483">
    <property type="entry name" value="NTP_transferase"/>
    <property type="match status" value="1"/>
</dbReference>
<dbReference type="Gene3D" id="2.160.10.10">
    <property type="entry name" value="Hexapeptide repeat proteins"/>
    <property type="match status" value="1"/>
</dbReference>
<evidence type="ECO:0000256" key="2">
    <source>
        <dbReference type="ARBA" id="ARBA00005208"/>
    </source>
</evidence>
<evidence type="ECO:0000313" key="17">
    <source>
        <dbReference type="Proteomes" id="UP000251060"/>
    </source>
</evidence>
<evidence type="ECO:0000313" key="16">
    <source>
        <dbReference type="EMBL" id="PQV42149.1"/>
    </source>
</evidence>
<keyword evidence="9" id="KW-0548">Nucleotidyltransferase</keyword>
<comment type="pathway">
    <text evidence="1">Nucleotide-sugar biosynthesis; UDP-N-acetyl-alpha-D-glucosamine biosynthesis; N-acetyl-alpha-D-glucosamine 1-phosphate from alpha-D-glucosamine 6-phosphate (route II): step 2/2.</text>
</comment>
<proteinExistence type="inferred from homology"/>
<evidence type="ECO:0000256" key="13">
    <source>
        <dbReference type="ARBA" id="ARBA00048493"/>
    </source>
</evidence>
<evidence type="ECO:0000256" key="6">
    <source>
        <dbReference type="ARBA" id="ARBA00012457"/>
    </source>
</evidence>
<dbReference type="PANTHER" id="PTHR43584">
    <property type="entry name" value="NUCLEOTIDYL TRANSFERASE"/>
    <property type="match status" value="1"/>
</dbReference>
<keyword evidence="10" id="KW-0511">Multifunctional enzyme</keyword>
<dbReference type="Proteomes" id="UP000251060">
    <property type="component" value="Unassembled WGS sequence"/>
</dbReference>